<proteinExistence type="predicted"/>
<sequence length="142" mass="16434">MVFHEIRKQLLNQDKIGRYLKYAIAGIVSVMIDILLALQVNNWITNRELTKEKVKVLKVRYQEFSDNLSRFVAFYRIHLKRRKYNEILMATSLGELSLDSISYLNRVAGDNHTCDSLPCIYNSIINSGKIKLISNDALKLTI</sequence>
<dbReference type="EMBL" id="NGJN01000001">
    <property type="protein sequence ID" value="OZV70784.1"/>
    <property type="molecule type" value="Genomic_DNA"/>
</dbReference>
<evidence type="ECO:0000313" key="3">
    <source>
        <dbReference type="Proteomes" id="UP000216840"/>
    </source>
</evidence>
<dbReference type="Proteomes" id="UP000216840">
    <property type="component" value="Unassembled WGS sequence"/>
</dbReference>
<protein>
    <submittedName>
        <fullName evidence="2">Uncharacterized protein</fullName>
    </submittedName>
</protein>
<dbReference type="AlphaFoldDB" id="A0A265UZN4"/>
<keyword evidence="3" id="KW-1185">Reference proteome</keyword>
<gene>
    <name evidence="2" type="ORF">CA834_01335</name>
</gene>
<reference evidence="2 3" key="1">
    <citation type="submission" date="2017-05" db="EMBL/GenBank/DDBJ databases">
        <title>The draft genome sequence of Idiomarina salinarum WNB302.</title>
        <authorList>
            <person name="Sun Y."/>
            <person name="Chen B."/>
            <person name="Du Z."/>
        </authorList>
    </citation>
    <scope>NUCLEOTIDE SEQUENCE [LARGE SCALE GENOMIC DNA]</scope>
    <source>
        <strain evidence="2 3">WNB302</strain>
    </source>
</reference>
<name>A0A265UZN4_9FLAO</name>
<accession>A0A265UZN4</accession>
<keyword evidence="1" id="KW-0472">Membrane</keyword>
<comment type="caution">
    <text evidence="2">The sequence shown here is derived from an EMBL/GenBank/DDBJ whole genome shotgun (WGS) entry which is preliminary data.</text>
</comment>
<organism evidence="2 3">
    <name type="scientific">Winogradskyella aurantia</name>
    <dbReference type="NCBI Taxonomy" id="1915063"/>
    <lineage>
        <taxon>Bacteria</taxon>
        <taxon>Pseudomonadati</taxon>
        <taxon>Bacteroidota</taxon>
        <taxon>Flavobacteriia</taxon>
        <taxon>Flavobacteriales</taxon>
        <taxon>Flavobacteriaceae</taxon>
        <taxon>Winogradskyella</taxon>
    </lineage>
</organism>
<keyword evidence="1" id="KW-1133">Transmembrane helix</keyword>
<keyword evidence="1" id="KW-0812">Transmembrane</keyword>
<evidence type="ECO:0000256" key="1">
    <source>
        <dbReference type="SAM" id="Phobius"/>
    </source>
</evidence>
<feature type="transmembrane region" description="Helical" evidence="1">
    <location>
        <begin position="20"/>
        <end position="40"/>
    </location>
</feature>
<evidence type="ECO:0000313" key="2">
    <source>
        <dbReference type="EMBL" id="OZV70784.1"/>
    </source>
</evidence>